<keyword evidence="4" id="KW-1185">Reference proteome</keyword>
<name>A0A542YKB8_9MICO</name>
<accession>A0A542YKB8</accession>
<evidence type="ECO:0000256" key="2">
    <source>
        <dbReference type="SAM" id="SignalP"/>
    </source>
</evidence>
<feature type="chain" id="PRO_5039101340" description="Arginyl-tRNA synthetase" evidence="2">
    <location>
        <begin position="20"/>
        <end position="196"/>
    </location>
</feature>
<organism evidence="3 4">
    <name type="scientific">Homoserinimonas aerilata</name>
    <dbReference type="NCBI Taxonomy" id="1162970"/>
    <lineage>
        <taxon>Bacteria</taxon>
        <taxon>Bacillati</taxon>
        <taxon>Actinomycetota</taxon>
        <taxon>Actinomycetes</taxon>
        <taxon>Micrococcales</taxon>
        <taxon>Microbacteriaceae</taxon>
        <taxon>Homoserinimonas</taxon>
    </lineage>
</organism>
<keyword evidence="2" id="KW-0732">Signal</keyword>
<proteinExistence type="predicted"/>
<feature type="region of interest" description="Disordered" evidence="1">
    <location>
        <begin position="19"/>
        <end position="65"/>
    </location>
</feature>
<evidence type="ECO:0008006" key="5">
    <source>
        <dbReference type="Google" id="ProtNLM"/>
    </source>
</evidence>
<dbReference type="AlphaFoldDB" id="A0A542YKB8"/>
<comment type="caution">
    <text evidence="3">The sequence shown here is derived from an EMBL/GenBank/DDBJ whole genome shotgun (WGS) entry which is preliminary data.</text>
</comment>
<feature type="signal peptide" evidence="2">
    <location>
        <begin position="1"/>
        <end position="19"/>
    </location>
</feature>
<evidence type="ECO:0000313" key="4">
    <source>
        <dbReference type="Proteomes" id="UP000317998"/>
    </source>
</evidence>
<protein>
    <recommendedName>
        <fullName evidence="5">Arginyl-tRNA synthetase</fullName>
    </recommendedName>
</protein>
<dbReference type="EMBL" id="VFOM01000001">
    <property type="protein sequence ID" value="TQL48528.1"/>
    <property type="molecule type" value="Genomic_DNA"/>
</dbReference>
<gene>
    <name evidence="3" type="ORF">FB562_1622</name>
</gene>
<sequence>MGAATALALASVMFFTGCAPEDTQPGPSTSATPGSSATPGPSGSAAPDDDTTEPSSSAKPGEPATPVGISCDALISADDIYNYNPNYSLVNGFSPAANSAASKAVAAKGVACGYVNQTSGTTIVVAVATPGADALAAIEKELSSATPVSGFGVKGWFSGGTVQIISGTHWLSVSSPEFVEAADARGLVEPALKHLG</sequence>
<evidence type="ECO:0000313" key="3">
    <source>
        <dbReference type="EMBL" id="TQL48528.1"/>
    </source>
</evidence>
<evidence type="ECO:0000256" key="1">
    <source>
        <dbReference type="SAM" id="MobiDB-lite"/>
    </source>
</evidence>
<dbReference type="Proteomes" id="UP000317998">
    <property type="component" value="Unassembled WGS sequence"/>
</dbReference>
<reference evidence="3 4" key="1">
    <citation type="submission" date="2019-06" db="EMBL/GenBank/DDBJ databases">
        <title>Sequencing the genomes of 1000 actinobacteria strains.</title>
        <authorList>
            <person name="Klenk H.-P."/>
        </authorList>
    </citation>
    <scope>NUCLEOTIDE SEQUENCE [LARGE SCALE GENOMIC DNA]</scope>
    <source>
        <strain evidence="3 4">DSM 26477</strain>
    </source>
</reference>
<feature type="compositionally biased region" description="Low complexity" evidence="1">
    <location>
        <begin position="25"/>
        <end position="46"/>
    </location>
</feature>